<dbReference type="AlphaFoldDB" id="A0A2S0IF15"/>
<dbReference type="EMBL" id="CP023270">
    <property type="protein sequence ID" value="AVJ30574.1"/>
    <property type="molecule type" value="Genomic_DNA"/>
</dbReference>
<feature type="domain" description="DUF4123" evidence="1">
    <location>
        <begin position="16"/>
        <end position="135"/>
    </location>
</feature>
<evidence type="ECO:0000313" key="3">
    <source>
        <dbReference type="Proteomes" id="UP000239477"/>
    </source>
</evidence>
<evidence type="ECO:0000259" key="1">
    <source>
        <dbReference type="Pfam" id="PF13503"/>
    </source>
</evidence>
<proteinExistence type="predicted"/>
<dbReference type="OrthoDB" id="9003097at2"/>
<dbReference type="Pfam" id="PF13503">
    <property type="entry name" value="DUF4123"/>
    <property type="match status" value="1"/>
</dbReference>
<reference evidence="2 3" key="1">
    <citation type="submission" date="2017-09" db="EMBL/GenBank/DDBJ databases">
        <title>Genomic, metabolic, and phenotypic characteristics of bacterial isolates from the natural microbiome of the model nematode Caenorhabditis elegans.</title>
        <authorList>
            <person name="Zimmermann J."/>
            <person name="Obeng N."/>
            <person name="Yang W."/>
            <person name="Obeng O."/>
            <person name="Kissoyan K."/>
            <person name="Pees B."/>
            <person name="Dirksen P."/>
            <person name="Hoppner M."/>
            <person name="Franke A."/>
            <person name="Rosenstiel P."/>
            <person name="Leippe M."/>
            <person name="Dierking K."/>
            <person name="Kaleta C."/>
            <person name="Schulenburg H."/>
        </authorList>
    </citation>
    <scope>NUCLEOTIDE SEQUENCE [LARGE SCALE GENOMIC DNA]</scope>
    <source>
        <strain evidence="2 3">MYb73</strain>
    </source>
</reference>
<accession>A0A2S0IF15</accession>
<organism evidence="2 3">
    <name type="scientific">Achromobacter spanius</name>
    <dbReference type="NCBI Taxonomy" id="217203"/>
    <lineage>
        <taxon>Bacteria</taxon>
        <taxon>Pseudomonadati</taxon>
        <taxon>Pseudomonadota</taxon>
        <taxon>Betaproteobacteria</taxon>
        <taxon>Burkholderiales</taxon>
        <taxon>Alcaligenaceae</taxon>
        <taxon>Achromobacter</taxon>
    </lineage>
</organism>
<protein>
    <recommendedName>
        <fullName evidence="1">DUF4123 domain-containing protein</fullName>
    </recommendedName>
</protein>
<evidence type="ECO:0000313" key="2">
    <source>
        <dbReference type="EMBL" id="AVJ30574.1"/>
    </source>
</evidence>
<keyword evidence="3" id="KW-1185">Reference proteome</keyword>
<dbReference type="InterPro" id="IPR025391">
    <property type="entry name" value="DUF4123"/>
</dbReference>
<dbReference type="RefSeq" id="WP_105241152.1">
    <property type="nucleotide sequence ID" value="NZ_CP023270.1"/>
</dbReference>
<gene>
    <name evidence="2" type="ORF">CLM73_27625</name>
</gene>
<dbReference type="Proteomes" id="UP000239477">
    <property type="component" value="Chromosome"/>
</dbReference>
<sequence>MPCPDWATLERAARPWILLDGAYSDTLENDLRQIKRGFEYRWVWRDTPWEYRNPGYRHGPLLAPLDEALFSYAVEHWLCQQAGILLLASVDQGMLIAHLQQLHQLTGTDGFPIRFSLNGARALEEFCEGLTAHSLSRLFGPIQRFIWYAGNEHQSEWLVAISPVQGQAMPGLDKPIALTKADEVSLDQASLAWFVRDCARSIRRQTPAYGDPKNEPALWRRTDLFVREAAEQLALTLERDVRHYVDLRFRYPQEFFAKDSELRGILIERHIPGKQRLWDAEARLSALAAR</sequence>
<name>A0A2S0IF15_9BURK</name>